<keyword evidence="1" id="KW-0614">Plasmid</keyword>
<sequence>MADVLEGFIPMRNMKNLRFEFSLKDSYEKIKLFWRCLDVI</sequence>
<protein>
    <submittedName>
        <fullName evidence="1">Uncharacterized protein</fullName>
    </submittedName>
</protein>
<proteinExistence type="predicted"/>
<organism evidence="1">
    <name type="scientific">Klebsiella pneumoniae</name>
    <dbReference type="NCBI Taxonomy" id="573"/>
    <lineage>
        <taxon>Bacteria</taxon>
        <taxon>Pseudomonadati</taxon>
        <taxon>Pseudomonadota</taxon>
        <taxon>Gammaproteobacteria</taxon>
        <taxon>Enterobacterales</taxon>
        <taxon>Enterobacteriaceae</taxon>
        <taxon>Klebsiella/Raoultella group</taxon>
        <taxon>Klebsiella</taxon>
        <taxon>Klebsiella pneumoniae complex</taxon>
    </lineage>
</organism>
<dbReference type="AlphaFoldDB" id="A0A6M6A5H1"/>
<dbReference type="EMBL" id="MN543581">
    <property type="protein sequence ID" value="QJX13159.1"/>
    <property type="molecule type" value="Genomic_DNA"/>
</dbReference>
<reference evidence="1" key="1">
    <citation type="submission" date="2019-10" db="EMBL/GenBank/DDBJ databases">
        <title>Tracking microevolution events of conjugative virulence plasmid p15WZ-82_Vir during transmission.</title>
        <authorList>
            <person name="Yang X."/>
        </authorList>
    </citation>
    <scope>NUCLEOTIDE SEQUENCE</scope>
    <source>
        <strain evidence="1">PM48TC</strain>
        <plasmid evidence="1">pPM48TC_fusion</plasmid>
    </source>
</reference>
<evidence type="ECO:0000313" key="1">
    <source>
        <dbReference type="EMBL" id="QJX13159.1"/>
    </source>
</evidence>
<name>A0A6M6A5H1_KLEPN</name>
<accession>A0A6M6A5H1</accession>
<geneLocation type="plasmid" evidence="1">
    <name>pPM48TC_fusion</name>
</geneLocation>